<gene>
    <name evidence="2" type="ORF">DOTSEDRAFT_73224</name>
</gene>
<sequence length="57" mass="6435">MTRQAVLSEGVECGQHSPTNSSNCLAKQQADRKLTLLRWSIFILKSRSIRLESALFD</sequence>
<evidence type="ECO:0000256" key="1">
    <source>
        <dbReference type="SAM" id="MobiDB-lite"/>
    </source>
</evidence>
<dbReference type="AlphaFoldDB" id="N1PLY3"/>
<reference evidence="2 3" key="2">
    <citation type="journal article" date="2012" name="PLoS Pathog.">
        <title>Diverse lifestyles and strategies of plant pathogenesis encoded in the genomes of eighteen Dothideomycetes fungi.</title>
        <authorList>
            <person name="Ohm R.A."/>
            <person name="Feau N."/>
            <person name="Henrissat B."/>
            <person name="Schoch C.L."/>
            <person name="Horwitz B.A."/>
            <person name="Barry K.W."/>
            <person name="Condon B.J."/>
            <person name="Copeland A.C."/>
            <person name="Dhillon B."/>
            <person name="Glaser F."/>
            <person name="Hesse C.N."/>
            <person name="Kosti I."/>
            <person name="LaButti K."/>
            <person name="Lindquist E.A."/>
            <person name="Lucas S."/>
            <person name="Salamov A.A."/>
            <person name="Bradshaw R.E."/>
            <person name="Ciuffetti L."/>
            <person name="Hamelin R.C."/>
            <person name="Kema G.H.J."/>
            <person name="Lawrence C."/>
            <person name="Scott J.A."/>
            <person name="Spatafora J.W."/>
            <person name="Turgeon B.G."/>
            <person name="de Wit P.J.G.M."/>
            <person name="Zhong S."/>
            <person name="Goodwin S.B."/>
            <person name="Grigoriev I.V."/>
        </authorList>
    </citation>
    <scope>NUCLEOTIDE SEQUENCE [LARGE SCALE GENOMIC DNA]</scope>
    <source>
        <strain evidence="3">NZE10 / CBS 128990</strain>
    </source>
</reference>
<dbReference type="EMBL" id="KB446541">
    <property type="protein sequence ID" value="EME42321.1"/>
    <property type="molecule type" value="Genomic_DNA"/>
</dbReference>
<evidence type="ECO:0000313" key="2">
    <source>
        <dbReference type="EMBL" id="EME42321.1"/>
    </source>
</evidence>
<reference evidence="3" key="1">
    <citation type="journal article" date="2012" name="PLoS Genet.">
        <title>The genomes of the fungal plant pathogens Cladosporium fulvum and Dothistroma septosporum reveal adaptation to different hosts and lifestyles but also signatures of common ancestry.</title>
        <authorList>
            <person name="de Wit P.J.G.M."/>
            <person name="van der Burgt A."/>
            <person name="Oekmen B."/>
            <person name="Stergiopoulos I."/>
            <person name="Abd-Elsalam K.A."/>
            <person name="Aerts A.L."/>
            <person name="Bahkali A.H."/>
            <person name="Beenen H.G."/>
            <person name="Chettri P."/>
            <person name="Cox M.P."/>
            <person name="Datema E."/>
            <person name="de Vries R.P."/>
            <person name="Dhillon B."/>
            <person name="Ganley A.R."/>
            <person name="Griffiths S.A."/>
            <person name="Guo Y."/>
            <person name="Hamelin R.C."/>
            <person name="Henrissat B."/>
            <person name="Kabir M.S."/>
            <person name="Jashni M.K."/>
            <person name="Kema G."/>
            <person name="Klaubauf S."/>
            <person name="Lapidus A."/>
            <person name="Levasseur A."/>
            <person name="Lindquist E."/>
            <person name="Mehrabi R."/>
            <person name="Ohm R.A."/>
            <person name="Owen T.J."/>
            <person name="Salamov A."/>
            <person name="Schwelm A."/>
            <person name="Schijlen E."/>
            <person name="Sun H."/>
            <person name="van den Burg H.A."/>
            <person name="van Ham R.C.H.J."/>
            <person name="Zhang S."/>
            <person name="Goodwin S.B."/>
            <person name="Grigoriev I.V."/>
            <person name="Collemare J."/>
            <person name="Bradshaw R.E."/>
        </authorList>
    </citation>
    <scope>NUCLEOTIDE SEQUENCE [LARGE SCALE GENOMIC DNA]</scope>
    <source>
        <strain evidence="3">NZE10 / CBS 128990</strain>
    </source>
</reference>
<feature type="region of interest" description="Disordered" evidence="1">
    <location>
        <begin position="1"/>
        <end position="24"/>
    </location>
</feature>
<keyword evidence="3" id="KW-1185">Reference proteome</keyword>
<accession>N1PLY3</accession>
<evidence type="ECO:0000313" key="3">
    <source>
        <dbReference type="Proteomes" id="UP000016933"/>
    </source>
</evidence>
<organism evidence="2 3">
    <name type="scientific">Dothistroma septosporum (strain NZE10 / CBS 128990)</name>
    <name type="common">Red band needle blight fungus</name>
    <name type="synonym">Mycosphaerella pini</name>
    <dbReference type="NCBI Taxonomy" id="675120"/>
    <lineage>
        <taxon>Eukaryota</taxon>
        <taxon>Fungi</taxon>
        <taxon>Dikarya</taxon>
        <taxon>Ascomycota</taxon>
        <taxon>Pezizomycotina</taxon>
        <taxon>Dothideomycetes</taxon>
        <taxon>Dothideomycetidae</taxon>
        <taxon>Mycosphaerellales</taxon>
        <taxon>Mycosphaerellaceae</taxon>
        <taxon>Dothistroma</taxon>
    </lineage>
</organism>
<dbReference type="HOGENOM" id="CLU_2996483_0_0_1"/>
<proteinExistence type="predicted"/>
<dbReference type="Proteomes" id="UP000016933">
    <property type="component" value="Unassembled WGS sequence"/>
</dbReference>
<name>N1PLY3_DOTSN</name>
<protein>
    <submittedName>
        <fullName evidence="2">Uncharacterized protein</fullName>
    </submittedName>
</protein>